<dbReference type="Proteomes" id="UP000054266">
    <property type="component" value="Unassembled WGS sequence"/>
</dbReference>
<evidence type="ECO:0000256" key="1">
    <source>
        <dbReference type="SAM" id="MobiDB-lite"/>
    </source>
</evidence>
<dbReference type="AlphaFoldDB" id="A0A0D2FKD3"/>
<evidence type="ECO:0000259" key="2">
    <source>
        <dbReference type="Pfam" id="PF12754"/>
    </source>
</evidence>
<feature type="compositionally biased region" description="Low complexity" evidence="1">
    <location>
        <begin position="169"/>
        <end position="193"/>
    </location>
</feature>
<reference evidence="4 5" key="1">
    <citation type="submission" date="2015-01" db="EMBL/GenBank/DDBJ databases">
        <title>The Genome Sequence of Capronia semiimmersa CBS27337.</title>
        <authorList>
            <consortium name="The Broad Institute Genomics Platform"/>
            <person name="Cuomo C."/>
            <person name="de Hoog S."/>
            <person name="Gorbushina A."/>
            <person name="Stielow B."/>
            <person name="Teixiera M."/>
            <person name="Abouelleil A."/>
            <person name="Chapman S.B."/>
            <person name="Priest M."/>
            <person name="Young S.K."/>
            <person name="Wortman J."/>
            <person name="Nusbaum C."/>
            <person name="Birren B."/>
        </authorList>
    </citation>
    <scope>NUCLEOTIDE SEQUENCE [LARGE SCALE GENOMIC DNA]</scope>
    <source>
        <strain evidence="4 5">CBS 27337</strain>
    </source>
</reference>
<evidence type="ECO:0000313" key="5">
    <source>
        <dbReference type="Proteomes" id="UP000054266"/>
    </source>
</evidence>
<gene>
    <name evidence="4" type="ORF">PV04_04501</name>
</gene>
<evidence type="ECO:0000313" key="4">
    <source>
        <dbReference type="EMBL" id="KIW68563.1"/>
    </source>
</evidence>
<protein>
    <recommendedName>
        <fullName evidence="6">Ubiquitin-like domain-containing protein</fullName>
    </recommendedName>
</protein>
<dbReference type="Pfam" id="PF17183">
    <property type="entry name" value="Get5_C"/>
    <property type="match status" value="1"/>
</dbReference>
<evidence type="ECO:0008006" key="6">
    <source>
        <dbReference type="Google" id="ProtNLM"/>
    </source>
</evidence>
<dbReference type="EMBL" id="KN846958">
    <property type="protein sequence ID" value="KIW68563.1"/>
    <property type="molecule type" value="Genomic_DNA"/>
</dbReference>
<feature type="region of interest" description="Disordered" evidence="1">
    <location>
        <begin position="42"/>
        <end position="63"/>
    </location>
</feature>
<accession>A0A0D2FKD3</accession>
<proteinExistence type="predicted"/>
<organism evidence="4 5">
    <name type="scientific">Phialophora macrospora</name>
    <dbReference type="NCBI Taxonomy" id="1851006"/>
    <lineage>
        <taxon>Eukaryota</taxon>
        <taxon>Fungi</taxon>
        <taxon>Dikarya</taxon>
        <taxon>Ascomycota</taxon>
        <taxon>Pezizomycotina</taxon>
        <taxon>Eurotiomycetes</taxon>
        <taxon>Chaetothyriomycetidae</taxon>
        <taxon>Chaetothyriales</taxon>
        <taxon>Herpotrichiellaceae</taxon>
        <taxon>Phialophora</taxon>
    </lineage>
</organism>
<evidence type="ECO:0000259" key="3">
    <source>
        <dbReference type="Pfam" id="PF17183"/>
    </source>
</evidence>
<name>A0A0D2FKD3_9EURO</name>
<dbReference type="InterPro" id="IPR024737">
    <property type="entry name" value="Get5_N"/>
</dbReference>
<feature type="compositionally biased region" description="Pro residues" evidence="1">
    <location>
        <begin position="44"/>
        <end position="54"/>
    </location>
</feature>
<feature type="domain" description="Get5 N-terminal" evidence="2">
    <location>
        <begin position="6"/>
        <end position="160"/>
    </location>
</feature>
<dbReference type="InterPro" id="IPR049256">
    <property type="entry name" value="Get5_C"/>
</dbReference>
<dbReference type="Gene3D" id="1.10.286.70">
    <property type="entry name" value="Get5 dimerization domain"/>
    <property type="match status" value="1"/>
</dbReference>
<keyword evidence="5" id="KW-1185">Reference proteome</keyword>
<feature type="domain" description="Get5 C-terminal" evidence="3">
    <location>
        <begin position="211"/>
        <end position="260"/>
    </location>
</feature>
<sequence length="264" mass="28342">MGDLQFAKQFLTSLDNKPTKYQADHVFDPKTFQMRIPYVLPKLSTPPHPPPPKTTPTTVPAPGAEPAIPTLTLILKSARNPHMTLTLLSIDPTTTTLQAIKEQIQSYLGGPNVVAIEKIKLLWNKKPIPPSKKTIPEALEGSDVVAKGGEVEIGVMVMGGAPDPPPQAQPLASEASKAAAAATTTTSPPASEKLAVGETTPMEGVESTKEPVQPGGISGEDVLQTSEFWDDLQGFLEQRIRNSEEAVKLRTVFEQAWRSSRAAP</sequence>
<dbReference type="HOGENOM" id="CLU_075131_0_0_1"/>
<feature type="region of interest" description="Disordered" evidence="1">
    <location>
        <begin position="160"/>
        <end position="220"/>
    </location>
</feature>
<dbReference type="Pfam" id="PF12754">
    <property type="entry name" value="Get5_N"/>
    <property type="match status" value="1"/>
</dbReference>